<evidence type="ECO:0000256" key="2">
    <source>
        <dbReference type="ARBA" id="ARBA00010876"/>
    </source>
</evidence>
<dbReference type="Proteomes" id="UP000242699">
    <property type="component" value="Unassembled WGS sequence"/>
</dbReference>
<name>A0A2T2X6V8_9FIRM</name>
<dbReference type="CDD" id="cd00165">
    <property type="entry name" value="S4"/>
    <property type="match status" value="1"/>
</dbReference>
<dbReference type="Gene3D" id="3.30.2350.10">
    <property type="entry name" value="Pseudouridine synthase"/>
    <property type="match status" value="1"/>
</dbReference>
<feature type="domain" description="RNA-binding S4" evidence="7">
    <location>
        <begin position="18"/>
        <end position="80"/>
    </location>
</feature>
<dbReference type="CDD" id="cd02869">
    <property type="entry name" value="PseudoU_synth_RluA_like"/>
    <property type="match status" value="1"/>
</dbReference>
<dbReference type="InterPro" id="IPR006224">
    <property type="entry name" value="PsdUridine_synth_RluA-like_CS"/>
</dbReference>
<evidence type="ECO:0000313" key="8">
    <source>
        <dbReference type="EMBL" id="PSR30219.1"/>
    </source>
</evidence>
<comment type="caution">
    <text evidence="8">The sequence shown here is derived from an EMBL/GenBank/DDBJ whole genome shotgun (WGS) entry which is preliminary data.</text>
</comment>
<dbReference type="AlphaFoldDB" id="A0A2T2X6V8"/>
<dbReference type="InterPro" id="IPR006225">
    <property type="entry name" value="PsdUridine_synth_RluC/D"/>
</dbReference>
<dbReference type="EMBL" id="PXYT01000012">
    <property type="protein sequence ID" value="PSR30219.1"/>
    <property type="molecule type" value="Genomic_DNA"/>
</dbReference>
<dbReference type="PROSITE" id="PS50889">
    <property type="entry name" value="S4"/>
    <property type="match status" value="1"/>
</dbReference>
<evidence type="ECO:0000313" key="9">
    <source>
        <dbReference type="Proteomes" id="UP000242699"/>
    </source>
</evidence>
<dbReference type="InterPro" id="IPR020103">
    <property type="entry name" value="PsdUridine_synth_cat_dom_sf"/>
</dbReference>
<evidence type="ECO:0000256" key="5">
    <source>
        <dbReference type="PROSITE-ProRule" id="PRU00182"/>
    </source>
</evidence>
<dbReference type="InterPro" id="IPR006145">
    <property type="entry name" value="PsdUridine_synth_RsuA/RluA"/>
</dbReference>
<comment type="function">
    <text evidence="6">Responsible for synthesis of pseudouridine from uracil.</text>
</comment>
<evidence type="ECO:0000256" key="4">
    <source>
        <dbReference type="PIRSR" id="PIRSR606225-1"/>
    </source>
</evidence>
<dbReference type="InterPro" id="IPR036986">
    <property type="entry name" value="S4_RNA-bd_sf"/>
</dbReference>
<reference evidence="8 9" key="1">
    <citation type="journal article" date="2014" name="BMC Genomics">
        <title>Comparison of environmental and isolate Sulfobacillus genomes reveals diverse carbon, sulfur, nitrogen, and hydrogen metabolisms.</title>
        <authorList>
            <person name="Justice N.B."/>
            <person name="Norman A."/>
            <person name="Brown C.T."/>
            <person name="Singh A."/>
            <person name="Thomas B.C."/>
            <person name="Banfield J.F."/>
        </authorList>
    </citation>
    <scope>NUCLEOTIDE SEQUENCE [LARGE SCALE GENOMIC DNA]</scope>
    <source>
        <strain evidence="8">AMDSBA1</strain>
    </source>
</reference>
<dbReference type="PANTHER" id="PTHR21600">
    <property type="entry name" value="MITOCHONDRIAL RNA PSEUDOURIDINE SYNTHASE"/>
    <property type="match status" value="1"/>
</dbReference>
<proteinExistence type="inferred from homology"/>
<dbReference type="GO" id="GO:0000455">
    <property type="term" value="P:enzyme-directed rRNA pseudouridine synthesis"/>
    <property type="evidence" value="ECO:0007669"/>
    <property type="project" value="TreeGrafter"/>
</dbReference>
<feature type="active site" evidence="4">
    <location>
        <position position="141"/>
    </location>
</feature>
<dbReference type="GO" id="GO:0120159">
    <property type="term" value="F:rRNA pseudouridine synthase activity"/>
    <property type="evidence" value="ECO:0007669"/>
    <property type="project" value="UniProtKB-ARBA"/>
</dbReference>
<evidence type="ECO:0000256" key="3">
    <source>
        <dbReference type="ARBA" id="ARBA00023235"/>
    </source>
</evidence>
<organism evidence="8 9">
    <name type="scientific">Sulfobacillus benefaciens</name>
    <dbReference type="NCBI Taxonomy" id="453960"/>
    <lineage>
        <taxon>Bacteria</taxon>
        <taxon>Bacillati</taxon>
        <taxon>Bacillota</taxon>
        <taxon>Clostridia</taxon>
        <taxon>Eubacteriales</taxon>
        <taxon>Clostridiales Family XVII. Incertae Sedis</taxon>
        <taxon>Sulfobacillus</taxon>
    </lineage>
</organism>
<evidence type="ECO:0000259" key="7">
    <source>
        <dbReference type="SMART" id="SM00363"/>
    </source>
</evidence>
<dbReference type="NCBIfam" id="TIGR00005">
    <property type="entry name" value="rluA_subfam"/>
    <property type="match status" value="1"/>
</dbReference>
<dbReference type="InterPro" id="IPR002942">
    <property type="entry name" value="S4_RNA-bd"/>
</dbReference>
<accession>A0A2T2X6V8</accession>
<gene>
    <name evidence="8" type="ORF">C7B43_06830</name>
</gene>
<comment type="similarity">
    <text evidence="2 6">Belongs to the pseudouridine synthase RluA family.</text>
</comment>
<protein>
    <recommendedName>
        <fullName evidence="6">Pseudouridine synthase</fullName>
        <ecNumber evidence="6">5.4.99.-</ecNumber>
    </recommendedName>
</protein>
<dbReference type="InterPro" id="IPR050188">
    <property type="entry name" value="RluA_PseudoU_synthase"/>
</dbReference>
<dbReference type="PROSITE" id="PS01129">
    <property type="entry name" value="PSI_RLU"/>
    <property type="match status" value="1"/>
</dbReference>
<evidence type="ECO:0000256" key="6">
    <source>
        <dbReference type="RuleBase" id="RU362028"/>
    </source>
</evidence>
<keyword evidence="3 6" id="KW-0413">Isomerase</keyword>
<dbReference type="Pfam" id="PF00849">
    <property type="entry name" value="PseudoU_synth_2"/>
    <property type="match status" value="1"/>
</dbReference>
<dbReference type="EC" id="5.4.99.-" evidence="6"/>
<dbReference type="PANTHER" id="PTHR21600:SF44">
    <property type="entry name" value="RIBOSOMAL LARGE SUBUNIT PSEUDOURIDINE SYNTHASE D"/>
    <property type="match status" value="1"/>
</dbReference>
<dbReference type="GO" id="GO:0003723">
    <property type="term" value="F:RNA binding"/>
    <property type="evidence" value="ECO:0007669"/>
    <property type="project" value="UniProtKB-KW"/>
</dbReference>
<dbReference type="SMART" id="SM00363">
    <property type="entry name" value="S4"/>
    <property type="match status" value="1"/>
</dbReference>
<evidence type="ECO:0000256" key="1">
    <source>
        <dbReference type="ARBA" id="ARBA00000073"/>
    </source>
</evidence>
<dbReference type="SUPFAM" id="SSF55174">
    <property type="entry name" value="Alpha-L RNA-binding motif"/>
    <property type="match status" value="1"/>
</dbReference>
<sequence length="337" mass="37866">METFPPDTYRVPEDLAGNRLDRVISHWGSEHSRTFWQRQIVKGHVRLNGNVVKAGTIVQKGDVITVERVREQSTGLVFVPKSQDAEWIVYQDDDLVVVDKPRGLVVHPSPGHENDSVVHRLLPWLPVSAEDFRPGVVHRLDRDTTGLLILARTERAKVRLSQMIQQRQVRRDYIAVIHGHMTPADGVIEAPIGRHPQNRLKMAVVRGGREAGTRYHTLAVWENYSVLLLTLETGRTHQIRVHVSAMGHAVAGDPLYGPPSGPNSGQLLHAMRLSFPHPLTGEPLCFWRFPPRDWRDFPLSGGRNVQITNQDVFGPDDLSCPSLGTRTFLTHALGFVL</sequence>
<comment type="catalytic activity">
    <reaction evidence="1 6">
        <text>a uridine in RNA = a pseudouridine in RNA</text>
        <dbReference type="Rhea" id="RHEA:48348"/>
        <dbReference type="Rhea" id="RHEA-COMP:12068"/>
        <dbReference type="Rhea" id="RHEA-COMP:12069"/>
        <dbReference type="ChEBI" id="CHEBI:65314"/>
        <dbReference type="ChEBI" id="CHEBI:65315"/>
    </reaction>
</comment>
<dbReference type="SUPFAM" id="SSF55120">
    <property type="entry name" value="Pseudouridine synthase"/>
    <property type="match status" value="1"/>
</dbReference>
<keyword evidence="5" id="KW-0694">RNA-binding</keyword>
<dbReference type="Gene3D" id="3.10.290.10">
    <property type="entry name" value="RNA-binding S4 domain"/>
    <property type="match status" value="1"/>
</dbReference>
<dbReference type="Pfam" id="PF01479">
    <property type="entry name" value="S4"/>
    <property type="match status" value="1"/>
</dbReference>